<reference evidence="1 2" key="1">
    <citation type="submission" date="2015-10" db="EMBL/GenBank/DDBJ databases">
        <title>Genome analyses suggest a sexual origin of heterokaryosis in a supposedly ancient asexual fungus.</title>
        <authorList>
            <person name="Ropars J."/>
            <person name="Sedzielewska K."/>
            <person name="Noel J."/>
            <person name="Charron P."/>
            <person name="Farinelli L."/>
            <person name="Marton T."/>
            <person name="Kruger M."/>
            <person name="Pelin A."/>
            <person name="Brachmann A."/>
            <person name="Corradi N."/>
        </authorList>
    </citation>
    <scope>NUCLEOTIDE SEQUENCE [LARGE SCALE GENOMIC DNA]</scope>
    <source>
        <strain evidence="1 2">A4</strain>
    </source>
</reference>
<evidence type="ECO:0000313" key="2">
    <source>
        <dbReference type="Proteomes" id="UP000234323"/>
    </source>
</evidence>
<accession>A0A2I1H2Y5</accession>
<gene>
    <name evidence="1" type="ORF">RhiirA4_471330</name>
</gene>
<dbReference type="VEuPathDB" id="FungiDB:RhiirA1_486327"/>
<organism evidence="1 2">
    <name type="scientific">Rhizophagus irregularis</name>
    <dbReference type="NCBI Taxonomy" id="588596"/>
    <lineage>
        <taxon>Eukaryota</taxon>
        <taxon>Fungi</taxon>
        <taxon>Fungi incertae sedis</taxon>
        <taxon>Mucoromycota</taxon>
        <taxon>Glomeromycotina</taxon>
        <taxon>Glomeromycetes</taxon>
        <taxon>Glomerales</taxon>
        <taxon>Glomeraceae</taxon>
        <taxon>Rhizophagus</taxon>
    </lineage>
</organism>
<name>A0A2I1H2Y5_9GLOM</name>
<dbReference type="EMBL" id="LLXI01001350">
    <property type="protein sequence ID" value="PKY53232.1"/>
    <property type="molecule type" value="Genomic_DNA"/>
</dbReference>
<evidence type="ECO:0000313" key="1">
    <source>
        <dbReference type="EMBL" id="PKY53232.1"/>
    </source>
</evidence>
<proteinExistence type="predicted"/>
<evidence type="ECO:0008006" key="3">
    <source>
        <dbReference type="Google" id="ProtNLM"/>
    </source>
</evidence>
<dbReference type="Proteomes" id="UP000234323">
    <property type="component" value="Unassembled WGS sequence"/>
</dbReference>
<protein>
    <recommendedName>
        <fullName evidence="3">MULE transposase domain-containing protein</fullName>
    </recommendedName>
</protein>
<sequence>MKDKNLMSVFPKTHHIQCLFHLYQNFLKNLRSCLGSSLYQEFIKDFMTIQCSHCETSTLQYTQPFVIQTFFSGIDDIIKKYLTQPIHDAHYKQMYQSVCYYAYQISFSEISVSDDEPFFDKEMNDSDETLIEADEDRELNLKSLISLVDPNNILEI</sequence>
<dbReference type="VEuPathDB" id="FungiDB:FUN_018104"/>
<comment type="caution">
    <text evidence="1">The sequence shown here is derived from an EMBL/GenBank/DDBJ whole genome shotgun (WGS) entry which is preliminary data.</text>
</comment>
<dbReference type="AlphaFoldDB" id="A0A2I1H2Y5"/>
<dbReference type="VEuPathDB" id="FungiDB:RhiirFUN_012272"/>
<keyword evidence="2" id="KW-1185">Reference proteome</keyword>